<reference evidence="2" key="1">
    <citation type="journal article" date="2023" name="Science">
        <title>Elucidation of the pathway for biosynthesis of saponin adjuvants from the soapbark tree.</title>
        <authorList>
            <person name="Reed J."/>
            <person name="Orme A."/>
            <person name="El-Demerdash A."/>
            <person name="Owen C."/>
            <person name="Martin L.B.B."/>
            <person name="Misra R.C."/>
            <person name="Kikuchi S."/>
            <person name="Rejzek M."/>
            <person name="Martin A.C."/>
            <person name="Harkess A."/>
            <person name="Leebens-Mack J."/>
            <person name="Louveau T."/>
            <person name="Stephenson M.J."/>
            <person name="Osbourn A."/>
        </authorList>
    </citation>
    <scope>NUCLEOTIDE SEQUENCE</scope>
    <source>
        <strain evidence="2">S10</strain>
    </source>
</reference>
<dbReference type="KEGG" id="qsa:O6P43_011985"/>
<evidence type="ECO:0000256" key="1">
    <source>
        <dbReference type="SAM" id="Coils"/>
    </source>
</evidence>
<keyword evidence="1" id="KW-0175">Coiled coil</keyword>
<feature type="coiled-coil region" evidence="1">
    <location>
        <begin position="3"/>
        <end position="30"/>
    </location>
</feature>
<accession>A0AAD7PTW7</accession>
<keyword evidence="3" id="KW-1185">Reference proteome</keyword>
<evidence type="ECO:0000313" key="3">
    <source>
        <dbReference type="Proteomes" id="UP001163823"/>
    </source>
</evidence>
<comment type="caution">
    <text evidence="2">The sequence shown here is derived from an EMBL/GenBank/DDBJ whole genome shotgun (WGS) entry which is preliminary data.</text>
</comment>
<dbReference type="EMBL" id="JARAOO010000005">
    <property type="protein sequence ID" value="KAJ7967768.1"/>
    <property type="molecule type" value="Genomic_DNA"/>
</dbReference>
<organism evidence="2 3">
    <name type="scientific">Quillaja saponaria</name>
    <name type="common">Soap bark tree</name>
    <dbReference type="NCBI Taxonomy" id="32244"/>
    <lineage>
        <taxon>Eukaryota</taxon>
        <taxon>Viridiplantae</taxon>
        <taxon>Streptophyta</taxon>
        <taxon>Embryophyta</taxon>
        <taxon>Tracheophyta</taxon>
        <taxon>Spermatophyta</taxon>
        <taxon>Magnoliopsida</taxon>
        <taxon>eudicotyledons</taxon>
        <taxon>Gunneridae</taxon>
        <taxon>Pentapetalae</taxon>
        <taxon>rosids</taxon>
        <taxon>fabids</taxon>
        <taxon>Fabales</taxon>
        <taxon>Quillajaceae</taxon>
        <taxon>Quillaja</taxon>
    </lineage>
</organism>
<protein>
    <recommendedName>
        <fullName evidence="4">F-box protein</fullName>
    </recommendedName>
</protein>
<name>A0AAD7PTW7_QUISA</name>
<sequence length="113" mass="13516">MQVVSEEKKINALEEEKTNALEEEKINNRKWDEMNHEIMVSTMKLLPRKELFITVCYVCKSWLSALLDSLFPPGDVLDLRLIDSIPNVKEEEYLRIRFRHYLKLVRDRRPPTQ</sequence>
<evidence type="ECO:0008006" key="4">
    <source>
        <dbReference type="Google" id="ProtNLM"/>
    </source>
</evidence>
<dbReference type="Proteomes" id="UP001163823">
    <property type="component" value="Chromosome 5"/>
</dbReference>
<proteinExistence type="predicted"/>
<gene>
    <name evidence="2" type="ORF">O6P43_011985</name>
</gene>
<evidence type="ECO:0000313" key="2">
    <source>
        <dbReference type="EMBL" id="KAJ7967768.1"/>
    </source>
</evidence>
<dbReference type="AlphaFoldDB" id="A0AAD7PTW7"/>